<dbReference type="OrthoDB" id="1522859at2"/>
<protein>
    <recommendedName>
        <fullName evidence="4">Peptidase M56 domain-containing protein</fullName>
    </recommendedName>
</protein>
<dbReference type="InterPro" id="IPR052173">
    <property type="entry name" value="Beta-lactam_resp_regulator"/>
</dbReference>
<keyword evidence="6" id="KW-1185">Reference proteome</keyword>
<feature type="transmembrane region" description="Helical" evidence="3">
    <location>
        <begin position="271"/>
        <end position="290"/>
    </location>
</feature>
<evidence type="ECO:0000256" key="1">
    <source>
        <dbReference type="SAM" id="Coils"/>
    </source>
</evidence>
<evidence type="ECO:0000313" key="5">
    <source>
        <dbReference type="EMBL" id="AWA30906.1"/>
    </source>
</evidence>
<accession>A0A2S0RGX8</accession>
<dbReference type="EMBL" id="CP028811">
    <property type="protein sequence ID" value="AWA30906.1"/>
    <property type="molecule type" value="Genomic_DNA"/>
</dbReference>
<sequence length="591" mass="67632">MIMETLLLYLIKSGALMALFFCGYQLLLRRETFFDANRWYLLAGLFASVSLPLLYVKKIVWIEAPKFTAAQLTALSESVGKQAMQQPAMQAIDWAAITWYVYLAVCLVLTVKVMANIISLFRLLHRQRAVKMGTFTLVDLDRDVAPFSFFNYIVYNSARYSDDELQSILNHEKVHSRERHSIDVLVMKVFSIIFWFNPFVWLYKKAVLQNLEYIADRKAVSQLHDKRAYQMALLRAVTLPNYLSITNNFNQSLIKKRIVMLNKNQSKNRNLWKYALMLPLLAAFMLYFQVKVIAQQKQVQVTADQPFSGQHNDPDHFNFVIDRNTSDAEIKQEIQRLKALGATLKISRVKRNSKGEIIAVKINYKDKNSSIEKYVNGTAAIDPIYFSKNDDFTGFGQPEKRIAITTHRSEDEEDNGIFTFSFNDDEAPEAPELPEAPEAPEAPEPLDPLDFKFDFDQNNVIVKSVTGKDGKTVVTVNGKVVADVDVDKIMADMAPIIIDGETISLGGGDSKGKKAIIIKSKEMRNKAKQAMDYAKIQREQGDIQREAAEEMRSSFEEMKVQQREQMQKMKAEMDAMRAELEKTRAEIKKQK</sequence>
<organism evidence="5 6">
    <name type="scientific">Flavobacterium magnum</name>
    <dbReference type="NCBI Taxonomy" id="2162713"/>
    <lineage>
        <taxon>Bacteria</taxon>
        <taxon>Pseudomonadati</taxon>
        <taxon>Bacteroidota</taxon>
        <taxon>Flavobacteriia</taxon>
        <taxon>Flavobacteriales</taxon>
        <taxon>Flavobacteriaceae</taxon>
        <taxon>Flavobacterium</taxon>
    </lineage>
</organism>
<keyword evidence="1" id="KW-0175">Coiled coil</keyword>
<feature type="transmembrane region" description="Helical" evidence="3">
    <location>
        <begin position="232"/>
        <end position="250"/>
    </location>
</feature>
<dbReference type="Proteomes" id="UP000244193">
    <property type="component" value="Chromosome"/>
</dbReference>
<evidence type="ECO:0000259" key="4">
    <source>
        <dbReference type="Pfam" id="PF05569"/>
    </source>
</evidence>
<evidence type="ECO:0000256" key="3">
    <source>
        <dbReference type="SAM" id="Phobius"/>
    </source>
</evidence>
<feature type="coiled-coil region" evidence="1">
    <location>
        <begin position="545"/>
        <end position="590"/>
    </location>
</feature>
<feature type="region of interest" description="Disordered" evidence="2">
    <location>
        <begin position="421"/>
        <end position="449"/>
    </location>
</feature>
<dbReference type="PANTHER" id="PTHR34978">
    <property type="entry name" value="POSSIBLE SENSOR-TRANSDUCER PROTEIN BLAR"/>
    <property type="match status" value="1"/>
</dbReference>
<name>A0A2S0RGX8_9FLAO</name>
<feature type="transmembrane region" description="Helical" evidence="3">
    <location>
        <begin position="6"/>
        <end position="27"/>
    </location>
</feature>
<keyword evidence="3" id="KW-0812">Transmembrane</keyword>
<evidence type="ECO:0000256" key="2">
    <source>
        <dbReference type="SAM" id="MobiDB-lite"/>
    </source>
</evidence>
<feature type="domain" description="Peptidase M56" evidence="4">
    <location>
        <begin position="158"/>
        <end position="261"/>
    </location>
</feature>
<dbReference type="PANTHER" id="PTHR34978:SF3">
    <property type="entry name" value="SLR0241 PROTEIN"/>
    <property type="match status" value="1"/>
</dbReference>
<gene>
    <name evidence="5" type="ORF">HYN48_12925</name>
</gene>
<feature type="transmembrane region" description="Helical" evidence="3">
    <location>
        <begin position="39"/>
        <end position="56"/>
    </location>
</feature>
<dbReference type="KEGG" id="fmg:HYN48_12925"/>
<proteinExistence type="predicted"/>
<feature type="transmembrane region" description="Helical" evidence="3">
    <location>
        <begin position="185"/>
        <end position="203"/>
    </location>
</feature>
<keyword evidence="3" id="KW-1133">Transmembrane helix</keyword>
<dbReference type="AlphaFoldDB" id="A0A2S0RGX8"/>
<dbReference type="CDD" id="cd07341">
    <property type="entry name" value="M56_BlaR1_MecR1_like"/>
    <property type="match status" value="1"/>
</dbReference>
<dbReference type="Pfam" id="PF05569">
    <property type="entry name" value="Peptidase_M56"/>
    <property type="match status" value="1"/>
</dbReference>
<feature type="transmembrane region" description="Helical" evidence="3">
    <location>
        <begin position="99"/>
        <end position="124"/>
    </location>
</feature>
<keyword evidence="3" id="KW-0472">Membrane</keyword>
<reference evidence="5 6" key="1">
    <citation type="submission" date="2018-04" db="EMBL/GenBank/DDBJ databases">
        <title>Genome sequencing of Flavobacterium sp. HYN0048.</title>
        <authorList>
            <person name="Yi H."/>
            <person name="Baek C."/>
        </authorList>
    </citation>
    <scope>NUCLEOTIDE SEQUENCE [LARGE SCALE GENOMIC DNA]</scope>
    <source>
        <strain evidence="5 6">HYN0048</strain>
    </source>
</reference>
<dbReference type="InterPro" id="IPR008756">
    <property type="entry name" value="Peptidase_M56"/>
</dbReference>
<evidence type="ECO:0000313" key="6">
    <source>
        <dbReference type="Proteomes" id="UP000244193"/>
    </source>
</evidence>